<dbReference type="Pfam" id="PF16177">
    <property type="entry name" value="ACAS_N"/>
    <property type="match status" value="1"/>
</dbReference>
<evidence type="ECO:0000313" key="5">
    <source>
        <dbReference type="Proteomes" id="UP000193922"/>
    </source>
</evidence>
<protein>
    <submittedName>
        <fullName evidence="4">Acetoacetate-CoA ligase</fullName>
    </submittedName>
</protein>
<dbReference type="RefSeq" id="XP_040739033.1">
    <property type="nucleotide sequence ID" value="XM_040891549.1"/>
</dbReference>
<reference evidence="4 5" key="1">
    <citation type="submission" date="2016-07" db="EMBL/GenBank/DDBJ databases">
        <title>Pervasive Adenine N6-methylation of Active Genes in Fungi.</title>
        <authorList>
            <consortium name="DOE Joint Genome Institute"/>
            <person name="Mondo S.J."/>
            <person name="Dannebaum R.O."/>
            <person name="Kuo R.C."/>
            <person name="Labutti K."/>
            <person name="Haridas S."/>
            <person name="Kuo A."/>
            <person name="Salamov A."/>
            <person name="Ahrendt S.R."/>
            <person name="Lipzen A."/>
            <person name="Sullivan W."/>
            <person name="Andreopoulos W.B."/>
            <person name="Clum A."/>
            <person name="Lindquist E."/>
            <person name="Daum C."/>
            <person name="Ramamoorthy G.K."/>
            <person name="Gryganskyi A."/>
            <person name="Culley D."/>
            <person name="Magnuson J.K."/>
            <person name="James T.Y."/>
            <person name="O'Malley M.A."/>
            <person name="Stajich J.E."/>
            <person name="Spatafora J.W."/>
            <person name="Visel A."/>
            <person name="Grigoriev I.V."/>
        </authorList>
    </citation>
    <scope>NUCLEOTIDE SEQUENCE [LARGE SCALE GENOMIC DNA]</scope>
    <source>
        <strain evidence="4 5">ATCC 12442</strain>
    </source>
</reference>
<feature type="domain" description="AMP-dependent synthetase/ligase" evidence="2">
    <location>
        <begin position="131"/>
        <end position="294"/>
    </location>
</feature>
<dbReference type="STRING" id="61395.A0A1Y1VR81"/>
<accession>A0A1Y1VR81</accession>
<dbReference type="EMBL" id="MCFD01000167">
    <property type="protein sequence ID" value="ORX63683.1"/>
    <property type="molecule type" value="Genomic_DNA"/>
</dbReference>
<organism evidence="4 5">
    <name type="scientific">Linderina pennispora</name>
    <dbReference type="NCBI Taxonomy" id="61395"/>
    <lineage>
        <taxon>Eukaryota</taxon>
        <taxon>Fungi</taxon>
        <taxon>Fungi incertae sedis</taxon>
        <taxon>Zoopagomycota</taxon>
        <taxon>Kickxellomycotina</taxon>
        <taxon>Kickxellomycetes</taxon>
        <taxon>Kickxellales</taxon>
        <taxon>Kickxellaceae</taxon>
        <taxon>Linderina</taxon>
    </lineage>
</organism>
<keyword evidence="5" id="KW-1185">Reference proteome</keyword>
<dbReference type="InterPro" id="IPR000873">
    <property type="entry name" value="AMP-dep_synth/lig_dom"/>
</dbReference>
<dbReference type="InterPro" id="IPR032387">
    <property type="entry name" value="ACAS_N"/>
</dbReference>
<dbReference type="PROSITE" id="PS00455">
    <property type="entry name" value="AMP_BINDING"/>
    <property type="match status" value="1"/>
</dbReference>
<gene>
    <name evidence="4" type="ORF">DL89DRAFT_327444</name>
</gene>
<comment type="similarity">
    <text evidence="1">Belongs to the ATP-dependent AMP-binding enzyme family.</text>
</comment>
<name>A0A1Y1VR81_9FUNG</name>
<dbReference type="GeneID" id="63808197"/>
<feature type="domain" description="Acetyl-coenzyme A synthetase N-terminal" evidence="3">
    <location>
        <begin position="42"/>
        <end position="100"/>
    </location>
</feature>
<proteinExistence type="inferred from homology"/>
<dbReference type="AlphaFoldDB" id="A0A1Y1VR81"/>
<sequence>MTQTEQTASTLPLWTPRDPQLTTTHKFREFVNTKRHLSLATYQDLDQWSVTEIEAFWSDVWEFTGTKASAPYLQVLEPNKTMDQIPKWFEGARLNYAENVLDGREAEERTAIYAFGEGRQLTKWSFREVYEKGDRVAGYVPNVAETVVAMLAAASIGAIWSSTSLDFGVTAVLDRFAQIEPKLLFSTDATGYNGKVFSHIDKLAGVAAGLQSVKRVIVIPFGDNVERDTTSFAQLPFYHPLYILFSSGTTGKPKCLVHSAGGMLLQHRKEHQISQDMGDSDIMFYYTTTGWMMWNWLVGALRAPGALWDLVDQLGITAFGTSAKQIYSTASPLKPNSYDFVYTHIKSDLCLSSITGGTDICSLFLRVPTLRCLYTAGAVQCRGLGDLVCVRPFPCMPVFFWGDESGERYRKAYFGNYPQIWYHGDFVIIESKTGSVHMLGRSDGTLNPAGVRFGSSELYNIVDTYPEVADSLVVGQRQGVDERVLMFLQMADGHEFNDEIVKRIAAQIRQQLSPRHVPAVVLPVTGIPYTVNGKKVEIAVKKLVSDLYRVAQVESAEEAVRSLLQ</sequence>
<dbReference type="PANTHER" id="PTHR42921:SF1">
    <property type="entry name" value="ACETOACETYL-COA SYNTHETASE"/>
    <property type="match status" value="1"/>
</dbReference>
<dbReference type="InterPro" id="IPR042099">
    <property type="entry name" value="ANL_N_sf"/>
</dbReference>
<dbReference type="Gene3D" id="3.40.50.12780">
    <property type="entry name" value="N-terminal domain of ligase-like"/>
    <property type="match status" value="1"/>
</dbReference>
<comment type="caution">
    <text evidence="4">The sequence shown here is derived from an EMBL/GenBank/DDBJ whole genome shotgun (WGS) entry which is preliminary data.</text>
</comment>
<dbReference type="SUPFAM" id="SSF56801">
    <property type="entry name" value="Acetyl-CoA synthetase-like"/>
    <property type="match status" value="1"/>
</dbReference>
<dbReference type="Gene3D" id="3.30.300.30">
    <property type="match status" value="1"/>
</dbReference>
<evidence type="ECO:0000313" key="4">
    <source>
        <dbReference type="EMBL" id="ORX63683.1"/>
    </source>
</evidence>
<dbReference type="InterPro" id="IPR045851">
    <property type="entry name" value="AMP-bd_C_sf"/>
</dbReference>
<dbReference type="Pfam" id="PF00501">
    <property type="entry name" value="AMP-binding"/>
    <property type="match status" value="1"/>
</dbReference>
<dbReference type="OrthoDB" id="10253869at2759"/>
<evidence type="ECO:0000259" key="3">
    <source>
        <dbReference type="Pfam" id="PF16177"/>
    </source>
</evidence>
<dbReference type="PANTHER" id="PTHR42921">
    <property type="entry name" value="ACETOACETYL-COA SYNTHETASE"/>
    <property type="match status" value="1"/>
</dbReference>
<evidence type="ECO:0000256" key="1">
    <source>
        <dbReference type="ARBA" id="ARBA00006432"/>
    </source>
</evidence>
<dbReference type="GO" id="GO:0030729">
    <property type="term" value="F:acetoacetate-CoA ligase activity"/>
    <property type="evidence" value="ECO:0007669"/>
    <property type="project" value="TreeGrafter"/>
</dbReference>
<dbReference type="InterPro" id="IPR020845">
    <property type="entry name" value="AMP-binding_CS"/>
</dbReference>
<keyword evidence="4" id="KW-0436">Ligase</keyword>
<dbReference type="Proteomes" id="UP000193922">
    <property type="component" value="Unassembled WGS sequence"/>
</dbReference>
<evidence type="ECO:0000259" key="2">
    <source>
        <dbReference type="Pfam" id="PF00501"/>
    </source>
</evidence>